<dbReference type="GO" id="GO:0008270">
    <property type="term" value="F:zinc ion binding"/>
    <property type="evidence" value="ECO:0007669"/>
    <property type="project" value="UniProtKB-KW"/>
</dbReference>
<dbReference type="FunFam" id="1.10.1170.10:FF:000003">
    <property type="entry name" value="E3 ubiquitin-protein ligase XIAP"/>
    <property type="match status" value="1"/>
</dbReference>
<evidence type="ECO:0000313" key="10">
    <source>
        <dbReference type="Proteomes" id="UP001154078"/>
    </source>
</evidence>
<evidence type="ECO:0000256" key="5">
    <source>
        <dbReference type="ARBA" id="ARBA00022833"/>
    </source>
</evidence>
<evidence type="ECO:0000256" key="6">
    <source>
        <dbReference type="PROSITE-ProRule" id="PRU00175"/>
    </source>
</evidence>
<feature type="compositionally biased region" description="Polar residues" evidence="7">
    <location>
        <begin position="257"/>
        <end position="279"/>
    </location>
</feature>
<dbReference type="InterPro" id="IPR013083">
    <property type="entry name" value="Znf_RING/FYVE/PHD"/>
</dbReference>
<gene>
    <name evidence="9" type="ORF">MELIAE_LOCUS5144</name>
</gene>
<dbReference type="GO" id="GO:0031398">
    <property type="term" value="P:positive regulation of protein ubiquitination"/>
    <property type="evidence" value="ECO:0007669"/>
    <property type="project" value="TreeGrafter"/>
</dbReference>
<keyword evidence="4 6" id="KW-0863">Zinc-finger</keyword>
<feature type="domain" description="RING-type" evidence="8">
    <location>
        <begin position="299"/>
        <end position="334"/>
    </location>
</feature>
<feature type="compositionally biased region" description="Basic and acidic residues" evidence="7">
    <location>
        <begin position="280"/>
        <end position="291"/>
    </location>
</feature>
<dbReference type="Pfam" id="PF13920">
    <property type="entry name" value="zf-C3HC4_3"/>
    <property type="match status" value="1"/>
</dbReference>
<dbReference type="SMART" id="SM00184">
    <property type="entry name" value="RING"/>
    <property type="match status" value="1"/>
</dbReference>
<accession>A0A9P0FGF3</accession>
<dbReference type="OrthoDB" id="5855668at2759"/>
<dbReference type="SUPFAM" id="SSF57924">
    <property type="entry name" value="Inhibitor of apoptosis (IAP) repeat"/>
    <property type="match status" value="2"/>
</dbReference>
<dbReference type="GO" id="GO:0061630">
    <property type="term" value="F:ubiquitin protein ligase activity"/>
    <property type="evidence" value="ECO:0007669"/>
    <property type="project" value="TreeGrafter"/>
</dbReference>
<sequence length="346" mass="39271">MCDTAVPPQYPICETDNGGHKKCIILPKKNSLTTLEGRLETFKTWPNKEVDPRKLAEAGFYYTKHEDIVRCPFCFVEGYRWQAEDNPMDDHLRWTREQRRQCTFVSDRRSEHDDAVSEDSTNGRDTCGKYGVEILPCSIPEDKNVNLEKLGVTKVKGPAHPEYVLQQSRLESFKQWPKSLRQKPEDLASAGFFYLGCGDQVLCFHCGGGLKDWEENDEPWEQHGMWFPKCSYLLLKKGVEYVNKLKEETRETEDITLPSTSGSLNTVETKVPQSTTVSEIKSDSDKNNEKSSEQDHHLCKICFKNELGVVFLPCGHIVACVDCASALSTCAVCRKPLEATVRAFLS</sequence>
<dbReference type="Gene3D" id="1.10.1170.10">
    <property type="entry name" value="Inhibitor Of Apoptosis Protein (2mihbC-IAP-1), Chain A"/>
    <property type="match status" value="2"/>
</dbReference>
<dbReference type="InterPro" id="IPR001841">
    <property type="entry name" value="Znf_RING"/>
</dbReference>
<dbReference type="GO" id="GO:0043027">
    <property type="term" value="F:cysteine-type endopeptidase inhibitor activity involved in apoptotic process"/>
    <property type="evidence" value="ECO:0007669"/>
    <property type="project" value="TreeGrafter"/>
</dbReference>
<dbReference type="PROSITE" id="PS50089">
    <property type="entry name" value="ZF_RING_2"/>
    <property type="match status" value="1"/>
</dbReference>
<keyword evidence="10" id="KW-1185">Reference proteome</keyword>
<protein>
    <recommendedName>
        <fullName evidence="8">RING-type domain-containing protein</fullName>
    </recommendedName>
</protein>
<dbReference type="GO" id="GO:0005634">
    <property type="term" value="C:nucleus"/>
    <property type="evidence" value="ECO:0007669"/>
    <property type="project" value="TreeGrafter"/>
</dbReference>
<dbReference type="AlphaFoldDB" id="A0A9P0FGF3"/>
<dbReference type="InterPro" id="IPR001370">
    <property type="entry name" value="BIR_rpt"/>
</dbReference>
<dbReference type="PROSITE" id="PS50143">
    <property type="entry name" value="BIR_REPEAT_2"/>
    <property type="match status" value="2"/>
</dbReference>
<dbReference type="CDD" id="cd00022">
    <property type="entry name" value="BIR"/>
    <property type="match status" value="2"/>
</dbReference>
<dbReference type="InterPro" id="IPR050784">
    <property type="entry name" value="IAP"/>
</dbReference>
<keyword evidence="2" id="KW-0053">Apoptosis</keyword>
<evidence type="ECO:0000256" key="4">
    <source>
        <dbReference type="ARBA" id="ARBA00022771"/>
    </source>
</evidence>
<evidence type="ECO:0000259" key="8">
    <source>
        <dbReference type="PROSITE" id="PS50089"/>
    </source>
</evidence>
<comment type="similarity">
    <text evidence="1">Belongs to the IAP family.</text>
</comment>
<dbReference type="SMART" id="SM00238">
    <property type="entry name" value="BIR"/>
    <property type="match status" value="2"/>
</dbReference>
<dbReference type="PANTHER" id="PTHR10044:SF174">
    <property type="entry name" value="DEATH-ASSOCIATED INHIBITOR OF APOPTOSIS 1"/>
    <property type="match status" value="1"/>
</dbReference>
<keyword evidence="3" id="KW-0479">Metal-binding</keyword>
<dbReference type="GO" id="GO:0043066">
    <property type="term" value="P:negative regulation of apoptotic process"/>
    <property type="evidence" value="ECO:0007669"/>
    <property type="project" value="TreeGrafter"/>
</dbReference>
<dbReference type="Gene3D" id="3.30.40.10">
    <property type="entry name" value="Zinc/RING finger domain, C3HC4 (zinc finger)"/>
    <property type="match status" value="1"/>
</dbReference>
<dbReference type="Proteomes" id="UP001154078">
    <property type="component" value="Chromosome 3"/>
</dbReference>
<proteinExistence type="inferred from homology"/>
<feature type="region of interest" description="Disordered" evidence="7">
    <location>
        <begin position="252"/>
        <end position="291"/>
    </location>
</feature>
<dbReference type="GO" id="GO:0006915">
    <property type="term" value="P:apoptotic process"/>
    <property type="evidence" value="ECO:0007669"/>
    <property type="project" value="UniProtKB-KW"/>
</dbReference>
<evidence type="ECO:0000256" key="3">
    <source>
        <dbReference type="ARBA" id="ARBA00022723"/>
    </source>
</evidence>
<organism evidence="9 10">
    <name type="scientific">Brassicogethes aeneus</name>
    <name type="common">Rape pollen beetle</name>
    <name type="synonym">Meligethes aeneus</name>
    <dbReference type="NCBI Taxonomy" id="1431903"/>
    <lineage>
        <taxon>Eukaryota</taxon>
        <taxon>Metazoa</taxon>
        <taxon>Ecdysozoa</taxon>
        <taxon>Arthropoda</taxon>
        <taxon>Hexapoda</taxon>
        <taxon>Insecta</taxon>
        <taxon>Pterygota</taxon>
        <taxon>Neoptera</taxon>
        <taxon>Endopterygota</taxon>
        <taxon>Coleoptera</taxon>
        <taxon>Polyphaga</taxon>
        <taxon>Cucujiformia</taxon>
        <taxon>Nitidulidae</taxon>
        <taxon>Meligethinae</taxon>
        <taxon>Brassicogethes</taxon>
    </lineage>
</organism>
<evidence type="ECO:0000256" key="2">
    <source>
        <dbReference type="ARBA" id="ARBA00022703"/>
    </source>
</evidence>
<name>A0A9P0FGF3_BRAAE</name>
<evidence type="ECO:0000256" key="1">
    <source>
        <dbReference type="ARBA" id="ARBA00006672"/>
    </source>
</evidence>
<dbReference type="PANTHER" id="PTHR10044">
    <property type="entry name" value="INHIBITOR OF APOPTOSIS"/>
    <property type="match status" value="1"/>
</dbReference>
<dbReference type="FunFam" id="1.10.1170.10:FF:000002">
    <property type="entry name" value="Baculoviral IAP repeat containing 7"/>
    <property type="match status" value="1"/>
</dbReference>
<evidence type="ECO:0000313" key="9">
    <source>
        <dbReference type="EMBL" id="CAH0553039.1"/>
    </source>
</evidence>
<reference evidence="9" key="1">
    <citation type="submission" date="2021-12" db="EMBL/GenBank/DDBJ databases">
        <authorList>
            <person name="King R."/>
        </authorList>
    </citation>
    <scope>NUCLEOTIDE SEQUENCE</scope>
</reference>
<dbReference type="GO" id="GO:0005737">
    <property type="term" value="C:cytoplasm"/>
    <property type="evidence" value="ECO:0007669"/>
    <property type="project" value="TreeGrafter"/>
</dbReference>
<dbReference type="EMBL" id="OV121134">
    <property type="protein sequence ID" value="CAH0553039.1"/>
    <property type="molecule type" value="Genomic_DNA"/>
</dbReference>
<dbReference type="Pfam" id="PF00653">
    <property type="entry name" value="BIR"/>
    <property type="match status" value="2"/>
</dbReference>
<dbReference type="GO" id="GO:0051726">
    <property type="term" value="P:regulation of cell cycle"/>
    <property type="evidence" value="ECO:0007669"/>
    <property type="project" value="TreeGrafter"/>
</dbReference>
<evidence type="ECO:0000256" key="7">
    <source>
        <dbReference type="SAM" id="MobiDB-lite"/>
    </source>
</evidence>
<keyword evidence="5" id="KW-0862">Zinc</keyword>